<evidence type="ECO:0000256" key="1">
    <source>
        <dbReference type="ARBA" id="ARBA00004370"/>
    </source>
</evidence>
<evidence type="ECO:0000256" key="3">
    <source>
        <dbReference type="ARBA" id="ARBA00022692"/>
    </source>
</evidence>
<evidence type="ECO:0000256" key="4">
    <source>
        <dbReference type="ARBA" id="ARBA00022723"/>
    </source>
</evidence>
<dbReference type="Pfam" id="PF03100">
    <property type="entry name" value="CcmE"/>
    <property type="match status" value="1"/>
</dbReference>
<dbReference type="GO" id="GO:0046872">
    <property type="term" value="F:metal ion binding"/>
    <property type="evidence" value="ECO:0007669"/>
    <property type="project" value="UniProtKB-KW"/>
</dbReference>
<dbReference type="SUPFAM" id="SSF82093">
    <property type="entry name" value="Heme chaperone CcmE"/>
    <property type="match status" value="1"/>
</dbReference>
<keyword evidence="6 9" id="KW-1133">Transmembrane helix</keyword>
<keyword evidence="4" id="KW-0479">Metal-binding</keyword>
<dbReference type="GO" id="GO:0017004">
    <property type="term" value="P:cytochrome complex assembly"/>
    <property type="evidence" value="ECO:0007669"/>
    <property type="project" value="UniProtKB-KW"/>
</dbReference>
<comment type="subcellular location">
    <subcellularLocation>
        <location evidence="1">Membrane</location>
    </subcellularLocation>
</comment>
<keyword evidence="7" id="KW-0408">Iron</keyword>
<protein>
    <recommendedName>
        <fullName evidence="12">Cytochrome c-type biogenesis protein CcmE</fullName>
    </recommendedName>
</protein>
<dbReference type="InterPro" id="IPR004329">
    <property type="entry name" value="CcmE"/>
</dbReference>
<comment type="caution">
    <text evidence="10">The sequence shown here is derived from an EMBL/GenBank/DDBJ whole genome shotgun (WGS) entry which is preliminary data.</text>
</comment>
<dbReference type="Proteomes" id="UP001222027">
    <property type="component" value="Unassembled WGS sequence"/>
</dbReference>
<sequence>MASSRVLSPRLWSRLSALLHAAAPVTRHSPPPDPRLRLIRPFPIPPPSASPAALFLRHLSTVPRRHPSRFHTVDIGARARQLQNRRLWTYALTFSCVAGFIVIVLSNFQDQLVFYITPSDAMQKFAANPSKNRFRLGGLVLEGSVVQPTPTSSEIEFVITDLVTDILVRFEGSLPDLFREGHSAVVEGFLRPLDDSGRSAPVGSVVSEKARSGGCFFKATEVLAKHDEKYMPKEVAEAIERNKKKIKADLKAEAAEKTS</sequence>
<dbReference type="PANTHER" id="PTHR34128">
    <property type="entry name" value="CYTOCHROME C-TYPE BIOGENESIS PROTEIN CCME HOMOLOG, MITOCHONDRIAL"/>
    <property type="match status" value="1"/>
</dbReference>
<dbReference type="GO" id="GO:0020037">
    <property type="term" value="F:heme binding"/>
    <property type="evidence" value="ECO:0007669"/>
    <property type="project" value="InterPro"/>
</dbReference>
<evidence type="ECO:0000256" key="6">
    <source>
        <dbReference type="ARBA" id="ARBA00022989"/>
    </source>
</evidence>
<feature type="transmembrane region" description="Helical" evidence="9">
    <location>
        <begin position="87"/>
        <end position="108"/>
    </location>
</feature>
<organism evidence="10 11">
    <name type="scientific">Ensete ventricosum</name>
    <name type="common">Abyssinian banana</name>
    <name type="synonym">Musa ensete</name>
    <dbReference type="NCBI Taxonomy" id="4639"/>
    <lineage>
        <taxon>Eukaryota</taxon>
        <taxon>Viridiplantae</taxon>
        <taxon>Streptophyta</taxon>
        <taxon>Embryophyta</taxon>
        <taxon>Tracheophyta</taxon>
        <taxon>Spermatophyta</taxon>
        <taxon>Magnoliopsida</taxon>
        <taxon>Liliopsida</taxon>
        <taxon>Zingiberales</taxon>
        <taxon>Musaceae</taxon>
        <taxon>Ensete</taxon>
    </lineage>
</organism>
<evidence type="ECO:0000313" key="10">
    <source>
        <dbReference type="EMBL" id="KAJ8506299.1"/>
    </source>
</evidence>
<evidence type="ECO:0000313" key="11">
    <source>
        <dbReference type="Proteomes" id="UP001222027"/>
    </source>
</evidence>
<dbReference type="InterPro" id="IPR036127">
    <property type="entry name" value="CcmE-like_sf"/>
</dbReference>
<dbReference type="EMBL" id="JAQQAF010000002">
    <property type="protein sequence ID" value="KAJ8506299.1"/>
    <property type="molecule type" value="Genomic_DNA"/>
</dbReference>
<evidence type="ECO:0008006" key="12">
    <source>
        <dbReference type="Google" id="ProtNLM"/>
    </source>
</evidence>
<dbReference type="InterPro" id="IPR012340">
    <property type="entry name" value="NA-bd_OB-fold"/>
</dbReference>
<dbReference type="GO" id="GO:0017003">
    <property type="term" value="P:protein-heme linkage"/>
    <property type="evidence" value="ECO:0007669"/>
    <property type="project" value="InterPro"/>
</dbReference>
<gene>
    <name evidence="10" type="ORF">OPV22_007185</name>
</gene>
<dbReference type="PANTHER" id="PTHR34128:SF2">
    <property type="entry name" value="CYTOCHROME C-TYPE BIOGENESIS PROTEIN CCME HOMOLOG, MITOCHONDRIAL"/>
    <property type="match status" value="1"/>
</dbReference>
<name>A0AAV8RTR9_ENSVE</name>
<keyword evidence="5" id="KW-0201">Cytochrome c-type biogenesis</keyword>
<evidence type="ECO:0000256" key="5">
    <source>
        <dbReference type="ARBA" id="ARBA00022748"/>
    </source>
</evidence>
<keyword evidence="11" id="KW-1185">Reference proteome</keyword>
<reference evidence="10 11" key="1">
    <citation type="submission" date="2022-12" db="EMBL/GenBank/DDBJ databases">
        <title>Chromosome-scale assembly of the Ensete ventricosum genome.</title>
        <authorList>
            <person name="Dussert Y."/>
            <person name="Stocks J."/>
            <person name="Wendawek A."/>
            <person name="Woldeyes F."/>
            <person name="Nichols R.A."/>
            <person name="Borrell J.S."/>
        </authorList>
    </citation>
    <scope>NUCLEOTIDE SEQUENCE [LARGE SCALE GENOMIC DNA]</scope>
    <source>
        <strain evidence="11">cv. Maze</strain>
        <tissue evidence="10">Seeds</tissue>
    </source>
</reference>
<evidence type="ECO:0000256" key="7">
    <source>
        <dbReference type="ARBA" id="ARBA00023004"/>
    </source>
</evidence>
<evidence type="ECO:0000256" key="9">
    <source>
        <dbReference type="SAM" id="Phobius"/>
    </source>
</evidence>
<keyword evidence="3 9" id="KW-0812">Transmembrane</keyword>
<accession>A0AAV8RTR9</accession>
<dbReference type="GO" id="GO:0005886">
    <property type="term" value="C:plasma membrane"/>
    <property type="evidence" value="ECO:0007669"/>
    <property type="project" value="InterPro"/>
</dbReference>
<dbReference type="HAMAP" id="MF_01959">
    <property type="entry name" value="CcmE"/>
    <property type="match status" value="1"/>
</dbReference>
<keyword evidence="8 9" id="KW-0472">Membrane</keyword>
<proteinExistence type="inferred from homology"/>
<dbReference type="Gene3D" id="2.40.50.140">
    <property type="entry name" value="Nucleic acid-binding proteins"/>
    <property type="match status" value="1"/>
</dbReference>
<dbReference type="AlphaFoldDB" id="A0AAV8RTR9"/>
<evidence type="ECO:0000256" key="2">
    <source>
        <dbReference type="ARBA" id="ARBA00022617"/>
    </source>
</evidence>
<keyword evidence="2" id="KW-0349">Heme</keyword>
<evidence type="ECO:0000256" key="8">
    <source>
        <dbReference type="ARBA" id="ARBA00023136"/>
    </source>
</evidence>